<protein>
    <submittedName>
        <fullName evidence="6">Zinc ABC transporter substrate-binding protein</fullName>
    </submittedName>
</protein>
<dbReference type="SUPFAM" id="SSF53807">
    <property type="entry name" value="Helical backbone' metal receptor"/>
    <property type="match status" value="1"/>
</dbReference>
<dbReference type="PRINTS" id="PR00690">
    <property type="entry name" value="ADHESNFAMILY"/>
</dbReference>
<dbReference type="PANTHER" id="PTHR42953:SF3">
    <property type="entry name" value="HIGH-AFFINITY ZINC UPTAKE SYSTEM PROTEIN ZNUA"/>
    <property type="match status" value="1"/>
</dbReference>
<accession>A0A2M8CB82</accession>
<dbReference type="EMBL" id="PFTV01000134">
    <property type="protein sequence ID" value="PJB56309.1"/>
    <property type="molecule type" value="Genomic_DNA"/>
</dbReference>
<dbReference type="GO" id="GO:0007155">
    <property type="term" value="P:cell adhesion"/>
    <property type="evidence" value="ECO:0007669"/>
    <property type="project" value="InterPro"/>
</dbReference>
<comment type="similarity">
    <text evidence="1 4">Belongs to the bacterial solute-binding protein 9 family.</text>
</comment>
<dbReference type="PANTHER" id="PTHR42953">
    <property type="entry name" value="HIGH-AFFINITY ZINC UPTAKE SYSTEM PROTEIN ZNUA-RELATED"/>
    <property type="match status" value="1"/>
</dbReference>
<dbReference type="Proteomes" id="UP000228560">
    <property type="component" value="Unassembled WGS sequence"/>
</dbReference>
<keyword evidence="3" id="KW-0732">Signal</keyword>
<dbReference type="InterPro" id="IPR006127">
    <property type="entry name" value="ZnuA-like"/>
</dbReference>
<accession>A0A2M7K8G0</accession>
<evidence type="ECO:0000256" key="4">
    <source>
        <dbReference type="RuleBase" id="RU003512"/>
    </source>
</evidence>
<dbReference type="Pfam" id="PF01297">
    <property type="entry name" value="ZnuA"/>
    <property type="match status" value="1"/>
</dbReference>
<dbReference type="GO" id="GO:0030001">
    <property type="term" value="P:metal ion transport"/>
    <property type="evidence" value="ECO:0007669"/>
    <property type="project" value="InterPro"/>
</dbReference>
<evidence type="ECO:0000256" key="3">
    <source>
        <dbReference type="ARBA" id="ARBA00022729"/>
    </source>
</evidence>
<evidence type="ECO:0000313" key="5">
    <source>
        <dbReference type="EMBL" id="PIX34390.1"/>
    </source>
</evidence>
<evidence type="ECO:0000313" key="7">
    <source>
        <dbReference type="Proteomes" id="UP000228560"/>
    </source>
</evidence>
<proteinExistence type="inferred from homology"/>
<evidence type="ECO:0000313" key="6">
    <source>
        <dbReference type="EMBL" id="PJB56309.1"/>
    </source>
</evidence>
<reference evidence="7 8" key="1">
    <citation type="submission" date="2017-09" db="EMBL/GenBank/DDBJ databases">
        <title>Depth-based differentiation of microbial function through sediment-hosted aquifers and enrichment of novel symbionts in the deep terrestrial subsurface.</title>
        <authorList>
            <person name="Probst A.J."/>
            <person name="Ladd B."/>
            <person name="Jarett J.K."/>
            <person name="Geller-Mcgrath D.E."/>
            <person name="Sieber C.M."/>
            <person name="Emerson J.B."/>
            <person name="Anantharaman K."/>
            <person name="Thomas B.C."/>
            <person name="Malmstrom R."/>
            <person name="Stieglmeier M."/>
            <person name="Klingl A."/>
            <person name="Woyke T."/>
            <person name="Ryan C.M."/>
            <person name="Banfield J.F."/>
        </authorList>
    </citation>
    <scope>NUCLEOTIDE SEQUENCE [LARGE SCALE GENOMIC DNA]</scope>
    <source>
        <strain evidence="6">CG_4_9_14_3_um_filter_33_16</strain>
    </source>
</reference>
<keyword evidence="2 4" id="KW-0813">Transport</keyword>
<evidence type="ECO:0000313" key="8">
    <source>
        <dbReference type="Proteomes" id="UP000231493"/>
    </source>
</evidence>
<evidence type="ECO:0000256" key="2">
    <source>
        <dbReference type="ARBA" id="ARBA00022448"/>
    </source>
</evidence>
<reference evidence="5" key="2">
    <citation type="submission" date="2017-09" db="EMBL/GenBank/DDBJ databases">
        <title>Depth-based differentiation of microbial function through sediment-hosted aquifers and enrichment of novel symbionts in the deep terrestrial subsurface.</title>
        <authorList>
            <person name="Probst A.J."/>
            <person name="Ladd B."/>
            <person name="Jarett J.K."/>
            <person name="Geller-Mcgrath D.E."/>
            <person name="Sieber C.M.K."/>
            <person name="Emerson J.B."/>
            <person name="Anantharaman K."/>
            <person name="Thomas B.C."/>
            <person name="Malmstrom R."/>
            <person name="Stieglmeier M."/>
            <person name="Klingl A."/>
            <person name="Woyke T."/>
            <person name="Ryan C.M."/>
            <person name="Banfield J.F."/>
        </authorList>
    </citation>
    <scope>NUCLEOTIDE SEQUENCE</scope>
    <source>
        <strain evidence="5">CG_4_8_14_3_um_filter_34_18</strain>
    </source>
</reference>
<dbReference type="Gene3D" id="3.40.50.1980">
    <property type="entry name" value="Nitrogenase molybdenum iron protein domain"/>
    <property type="match status" value="2"/>
</dbReference>
<dbReference type="GO" id="GO:0046872">
    <property type="term" value="F:metal ion binding"/>
    <property type="evidence" value="ECO:0007669"/>
    <property type="project" value="InterPro"/>
</dbReference>
<dbReference type="InterPro" id="IPR006128">
    <property type="entry name" value="Lipoprotein_PsaA-like"/>
</dbReference>
<evidence type="ECO:0000256" key="1">
    <source>
        <dbReference type="ARBA" id="ARBA00011028"/>
    </source>
</evidence>
<comment type="caution">
    <text evidence="6">The sequence shown here is derived from an EMBL/GenBank/DDBJ whole genome shotgun (WGS) entry which is preliminary data.</text>
</comment>
<organism evidence="6 7">
    <name type="scientific">Candidatus Infernicultor aquiphilus</name>
    <dbReference type="NCBI Taxonomy" id="1805029"/>
    <lineage>
        <taxon>Bacteria</taxon>
        <taxon>Pseudomonadati</taxon>
        <taxon>Atribacterota</taxon>
        <taxon>Candidatus Phoenicimicrobiia</taxon>
        <taxon>Candidatus Pheonicimicrobiales</taxon>
        <taxon>Candidatus Phoenicimicrobiaceae</taxon>
        <taxon>Candidatus Infernicultor</taxon>
    </lineage>
</organism>
<dbReference type="InterPro" id="IPR050492">
    <property type="entry name" value="Bact_metal-bind_prot9"/>
</dbReference>
<sequence>MKMIKYKKYLILIIIICVFLFAGVTLKKANPGLISKEEKIGVVVSILPLAEFVEQVGKDKVEVTVIVPPGADPHLFELTPVQLKKISQAQLYVEVGSGLNFELTWMDKIKLIYKDMLICNSSIGITLVDKDPHIWLSPRNAKTMVENISEALIKIDPSSQKYFKKNSIEYINKLDLLDQEIKARLEGVKNHRFISYHPSWGYLAKEYDLIQIAIEDEGKEPSAASLTHIIDQARAFNISIILVSPQYNIKSAEVVAKEVGARIIKADPLSMDYINNLRKLVEEIITVR</sequence>
<dbReference type="AlphaFoldDB" id="A0A2M8CB82"/>
<name>A0A2M8CB82_9BACT</name>
<gene>
    <name evidence="6" type="ORF">CO097_05525</name>
    <name evidence="5" type="ORF">COZ58_04185</name>
</gene>
<dbReference type="EMBL" id="PFIP01000078">
    <property type="protein sequence ID" value="PIX34390.1"/>
    <property type="molecule type" value="Genomic_DNA"/>
</dbReference>
<dbReference type="Proteomes" id="UP000231493">
    <property type="component" value="Unassembled WGS sequence"/>
</dbReference>